<evidence type="ECO:0000313" key="5">
    <source>
        <dbReference type="EMBL" id="KAF5329909.1"/>
    </source>
</evidence>
<keyword evidence="3" id="KW-0560">Oxidoreductase</keyword>
<dbReference type="SUPFAM" id="SSF51412">
    <property type="entry name" value="Inosine monophosphate dehydrogenase (IMPDH)"/>
    <property type="match status" value="1"/>
</dbReference>
<evidence type="ECO:0000256" key="1">
    <source>
        <dbReference type="ARBA" id="ARBA00022630"/>
    </source>
</evidence>
<dbReference type="EMBL" id="JAACJM010000341">
    <property type="protein sequence ID" value="KAF5329909.1"/>
    <property type="molecule type" value="Genomic_DNA"/>
</dbReference>
<evidence type="ECO:0000256" key="4">
    <source>
        <dbReference type="SAM" id="Phobius"/>
    </source>
</evidence>
<keyword evidence="1" id="KW-0285">Flavoprotein</keyword>
<dbReference type="Gene3D" id="3.20.20.70">
    <property type="entry name" value="Aldolase class I"/>
    <property type="match status" value="1"/>
</dbReference>
<dbReference type="Pfam" id="PF03060">
    <property type="entry name" value="NMO"/>
    <property type="match status" value="1"/>
</dbReference>
<organism evidence="5 6">
    <name type="scientific">Tetrapyrgos nigripes</name>
    <dbReference type="NCBI Taxonomy" id="182062"/>
    <lineage>
        <taxon>Eukaryota</taxon>
        <taxon>Fungi</taxon>
        <taxon>Dikarya</taxon>
        <taxon>Basidiomycota</taxon>
        <taxon>Agaricomycotina</taxon>
        <taxon>Agaricomycetes</taxon>
        <taxon>Agaricomycetidae</taxon>
        <taxon>Agaricales</taxon>
        <taxon>Marasmiineae</taxon>
        <taxon>Marasmiaceae</taxon>
        <taxon>Tetrapyrgos</taxon>
    </lineage>
</organism>
<reference evidence="5 6" key="1">
    <citation type="journal article" date="2020" name="ISME J.">
        <title>Uncovering the hidden diversity of litter-decomposition mechanisms in mushroom-forming fungi.</title>
        <authorList>
            <person name="Floudas D."/>
            <person name="Bentzer J."/>
            <person name="Ahren D."/>
            <person name="Johansson T."/>
            <person name="Persson P."/>
            <person name="Tunlid A."/>
        </authorList>
    </citation>
    <scope>NUCLEOTIDE SEQUENCE [LARGE SCALE GENOMIC DNA]</scope>
    <source>
        <strain evidence="5 6">CBS 291.85</strain>
    </source>
</reference>
<keyword evidence="4" id="KW-0472">Membrane</keyword>
<keyword evidence="4" id="KW-1133">Transmembrane helix</keyword>
<dbReference type="AlphaFoldDB" id="A0A8H5FAP4"/>
<evidence type="ECO:0000313" key="6">
    <source>
        <dbReference type="Proteomes" id="UP000559256"/>
    </source>
</evidence>
<dbReference type="CDD" id="cd04730">
    <property type="entry name" value="NPD_like"/>
    <property type="match status" value="1"/>
</dbReference>
<dbReference type="InterPro" id="IPR013785">
    <property type="entry name" value="Aldolase_TIM"/>
</dbReference>
<proteinExistence type="predicted"/>
<feature type="transmembrane region" description="Helical" evidence="4">
    <location>
        <begin position="56"/>
        <end position="81"/>
    </location>
</feature>
<keyword evidence="4" id="KW-0812">Transmembrane</keyword>
<gene>
    <name evidence="5" type="ORF">D9758_018254</name>
</gene>
<evidence type="ECO:0008006" key="7">
    <source>
        <dbReference type="Google" id="ProtNLM"/>
    </source>
</evidence>
<dbReference type="PANTHER" id="PTHR32332">
    <property type="entry name" value="2-NITROPROPANE DIOXYGENASE"/>
    <property type="match status" value="1"/>
</dbReference>
<dbReference type="GO" id="GO:0018580">
    <property type="term" value="F:nitronate monooxygenase activity"/>
    <property type="evidence" value="ECO:0007669"/>
    <property type="project" value="InterPro"/>
</dbReference>
<protein>
    <recommendedName>
        <fullName evidence="7">Nitronate monooxygenase domain-containing protein</fullName>
    </recommendedName>
</protein>
<feature type="transmembrane region" description="Helical" evidence="4">
    <location>
        <begin position="93"/>
        <end position="114"/>
    </location>
</feature>
<keyword evidence="2" id="KW-0288">FMN</keyword>
<dbReference type="InterPro" id="IPR004136">
    <property type="entry name" value="NMO"/>
</dbReference>
<accession>A0A8H5FAP4</accession>
<dbReference type="PANTHER" id="PTHR32332:SF31">
    <property type="entry name" value="2-NITROPROPANE DIOXYGENASE FAMILY, PUTATIVE (AFU_ORTHOLOGUE AFUA_2G09850)-RELATED"/>
    <property type="match status" value="1"/>
</dbReference>
<comment type="caution">
    <text evidence="5">The sequence shown here is derived from an EMBL/GenBank/DDBJ whole genome shotgun (WGS) entry which is preliminary data.</text>
</comment>
<dbReference type="Proteomes" id="UP000559256">
    <property type="component" value="Unassembled WGS sequence"/>
</dbReference>
<evidence type="ECO:0000256" key="2">
    <source>
        <dbReference type="ARBA" id="ARBA00022643"/>
    </source>
</evidence>
<name>A0A8H5FAP4_9AGAR</name>
<sequence length="381" mass="40168">MDGQRTSLAKVPTRVLGSYCDFLAMNGKITTRITQLLNTRTPIMSAPMAFAAGGELAGAVTGAGAFGFIGAAVSAGFLSSADLKANLSMVRKTLNIADGASLPVGIGFISWILAMTESSDDPRISAVLKEKPQALWFAFGDDLGKYIAQVREYDSKRDHKTVIFVMVNSSEEAIRAANEWKVDVIVAQGLLQRTTGIEAGGHSGSEAPSLLTLLQAIVNAIPPDGPLVLAAGGITTGSQIAGILTMGASGVVVGTRFLFTHECIYSQDKKDALVQAGLINSTRRTLAFDEVGRTMGWPNKIDGRALANNIIKDLDEGLELEARLKRFDEGAASGDKSRLIVWAGEGVGLTDNISSAADVVQKLHNEAVSALKSGFKLVQDS</sequence>
<keyword evidence="6" id="KW-1185">Reference proteome</keyword>
<evidence type="ECO:0000256" key="3">
    <source>
        <dbReference type="ARBA" id="ARBA00023002"/>
    </source>
</evidence>
<dbReference type="OrthoDB" id="2349068at2759"/>